<name>A0A9E4K0V7_9GAMM</name>
<dbReference type="AlphaFoldDB" id="A0A9E4K0V7"/>
<evidence type="ECO:0000313" key="2">
    <source>
        <dbReference type="Proteomes" id="UP000886687"/>
    </source>
</evidence>
<accession>A0A9E4K0V7</accession>
<dbReference type="Proteomes" id="UP000886687">
    <property type="component" value="Unassembled WGS sequence"/>
</dbReference>
<sequence length="157" mass="17897">MGRIAPDSLTVERAMKDLLAGTSYTLTQGFTADPEIRVMLDARLPQHQRSLKHFSVMESLAIIAGNPWLLVVDPVHRMVSFELPYPYQDDPIVTKSGPHNGLKLLGFEESETKSEQIYPLSLSDNCKTISRDMTVAWPQRVYWCYPHAYNKRGQCRD</sequence>
<proteinExistence type="predicted"/>
<reference evidence="1" key="1">
    <citation type="journal article" date="2021" name="Proc. Natl. Acad. Sci. U.S.A.">
        <title>Global biogeography of chemosynthetic symbionts reveals both localized and globally distributed symbiont groups. .</title>
        <authorList>
            <person name="Osvatic J.T."/>
            <person name="Wilkins L.G.E."/>
            <person name="Leibrecht L."/>
            <person name="Leray M."/>
            <person name="Zauner S."/>
            <person name="Polzin J."/>
            <person name="Camacho Y."/>
            <person name="Gros O."/>
            <person name="van Gils J.A."/>
            <person name="Eisen J.A."/>
            <person name="Petersen J.M."/>
            <person name="Yuen B."/>
        </authorList>
    </citation>
    <scope>NUCLEOTIDE SEQUENCE</scope>
    <source>
        <strain evidence="1">MAGL173</strain>
    </source>
</reference>
<organism evidence="1 2">
    <name type="scientific">Candidatus Thiodiazotropha lotti</name>
    <dbReference type="NCBI Taxonomy" id="2792787"/>
    <lineage>
        <taxon>Bacteria</taxon>
        <taxon>Pseudomonadati</taxon>
        <taxon>Pseudomonadota</taxon>
        <taxon>Gammaproteobacteria</taxon>
        <taxon>Chromatiales</taxon>
        <taxon>Sedimenticolaceae</taxon>
        <taxon>Candidatus Thiodiazotropha</taxon>
    </lineage>
</organism>
<gene>
    <name evidence="1" type="ORF">JAZ04_01670</name>
</gene>
<dbReference type="EMBL" id="JAEPDI010000001">
    <property type="protein sequence ID" value="MCG7937551.1"/>
    <property type="molecule type" value="Genomic_DNA"/>
</dbReference>
<protein>
    <submittedName>
        <fullName evidence="1">Uncharacterized protein</fullName>
    </submittedName>
</protein>
<evidence type="ECO:0000313" key="1">
    <source>
        <dbReference type="EMBL" id="MCG7937551.1"/>
    </source>
</evidence>
<comment type="caution">
    <text evidence="1">The sequence shown here is derived from an EMBL/GenBank/DDBJ whole genome shotgun (WGS) entry which is preliminary data.</text>
</comment>